<evidence type="ECO:0000256" key="1">
    <source>
        <dbReference type="SAM" id="Phobius"/>
    </source>
</evidence>
<evidence type="ECO:0008006" key="4">
    <source>
        <dbReference type="Google" id="ProtNLM"/>
    </source>
</evidence>
<organism evidence="2 3">
    <name type="scientific">Vogesella fluminis</name>
    <dbReference type="NCBI Taxonomy" id="1069161"/>
    <lineage>
        <taxon>Bacteria</taxon>
        <taxon>Pseudomonadati</taxon>
        <taxon>Pseudomonadota</taxon>
        <taxon>Betaproteobacteria</taxon>
        <taxon>Neisseriales</taxon>
        <taxon>Chromobacteriaceae</taxon>
        <taxon>Vogesella</taxon>
    </lineage>
</organism>
<evidence type="ECO:0000313" key="3">
    <source>
        <dbReference type="Proteomes" id="UP000662678"/>
    </source>
</evidence>
<dbReference type="EMBL" id="BMYP01000006">
    <property type="protein sequence ID" value="GHD72623.1"/>
    <property type="molecule type" value="Genomic_DNA"/>
</dbReference>
<dbReference type="Proteomes" id="UP000662678">
    <property type="component" value="Unassembled WGS sequence"/>
</dbReference>
<protein>
    <recommendedName>
        <fullName evidence="4">Branched-chain amino acid ABC transporter permease</fullName>
    </recommendedName>
</protein>
<keyword evidence="3" id="KW-1185">Reference proteome</keyword>
<keyword evidence="1" id="KW-1133">Transmembrane helix</keyword>
<keyword evidence="1" id="KW-0812">Transmembrane</keyword>
<sequence>MNTLSTTEATDVASATKSEAIRGVRAAIPVMLGFVSFALVLGGASHAEGAGRV</sequence>
<gene>
    <name evidence="2" type="ORF">GCM10011419_06110</name>
</gene>
<comment type="caution">
    <text evidence="2">The sequence shown here is derived from an EMBL/GenBank/DDBJ whole genome shotgun (WGS) entry which is preliminary data.</text>
</comment>
<accession>A0ABQ3H6B9</accession>
<proteinExistence type="predicted"/>
<evidence type="ECO:0000313" key="2">
    <source>
        <dbReference type="EMBL" id="GHD72623.1"/>
    </source>
</evidence>
<keyword evidence="1" id="KW-0472">Membrane</keyword>
<name>A0ABQ3H6B9_9NEIS</name>
<reference evidence="3" key="1">
    <citation type="journal article" date="2019" name="Int. J. Syst. Evol. Microbiol.">
        <title>The Global Catalogue of Microorganisms (GCM) 10K type strain sequencing project: providing services to taxonomists for standard genome sequencing and annotation.</title>
        <authorList>
            <consortium name="The Broad Institute Genomics Platform"/>
            <consortium name="The Broad Institute Genome Sequencing Center for Infectious Disease"/>
            <person name="Wu L."/>
            <person name="Ma J."/>
        </authorList>
    </citation>
    <scope>NUCLEOTIDE SEQUENCE [LARGE SCALE GENOMIC DNA]</scope>
    <source>
        <strain evidence="3">KCTC 23713</strain>
    </source>
</reference>
<feature type="transmembrane region" description="Helical" evidence="1">
    <location>
        <begin position="26"/>
        <end position="47"/>
    </location>
</feature>
<dbReference type="RefSeq" id="WP_308426729.1">
    <property type="nucleotide sequence ID" value="NZ_BMYP01000006.1"/>
</dbReference>